<name>A0A2G8SP97_9APHY</name>
<keyword evidence="1" id="KW-0560">Oxidoreductase</keyword>
<keyword evidence="3" id="KW-1185">Reference proteome</keyword>
<dbReference type="GO" id="GO:0016491">
    <property type="term" value="F:oxidoreductase activity"/>
    <property type="evidence" value="ECO:0007669"/>
    <property type="project" value="UniProtKB-KW"/>
</dbReference>
<dbReference type="AlphaFoldDB" id="A0A2G8SP97"/>
<dbReference type="PANTHER" id="PTHR22604">
    <property type="entry name" value="OXIDOREDUCTASES"/>
    <property type="match status" value="1"/>
</dbReference>
<dbReference type="OrthoDB" id="64915at2759"/>
<dbReference type="EMBL" id="AYKW01000003">
    <property type="protein sequence ID" value="PIL35398.1"/>
    <property type="molecule type" value="Genomic_DNA"/>
</dbReference>
<evidence type="ECO:0000256" key="1">
    <source>
        <dbReference type="ARBA" id="ARBA00023002"/>
    </source>
</evidence>
<accession>A0A2G8SP97</accession>
<evidence type="ECO:0000313" key="2">
    <source>
        <dbReference type="EMBL" id="PIL35398.1"/>
    </source>
</evidence>
<reference evidence="2 3" key="1">
    <citation type="journal article" date="2015" name="Sci. Rep.">
        <title>Chromosome-level genome map provides insights into diverse defense mechanisms in the medicinal fungus Ganoderma sinense.</title>
        <authorList>
            <person name="Zhu Y."/>
            <person name="Xu J."/>
            <person name="Sun C."/>
            <person name="Zhou S."/>
            <person name="Xu H."/>
            <person name="Nelson D.R."/>
            <person name="Qian J."/>
            <person name="Song J."/>
            <person name="Luo H."/>
            <person name="Xiang L."/>
            <person name="Li Y."/>
            <person name="Xu Z."/>
            <person name="Ji A."/>
            <person name="Wang L."/>
            <person name="Lu S."/>
            <person name="Hayward A."/>
            <person name="Sun W."/>
            <person name="Li X."/>
            <person name="Schwartz D.C."/>
            <person name="Wang Y."/>
            <person name="Chen S."/>
        </authorList>
    </citation>
    <scope>NUCLEOTIDE SEQUENCE [LARGE SCALE GENOMIC DNA]</scope>
    <source>
        <strain evidence="2 3">ZZ0214-1</strain>
    </source>
</reference>
<sequence>MTYVVSATRFFLAAAVPREVASAKARPSPGDRRVDDAMEATLRFDVGGRMVESKLYTDMWRANVLGLIPRVWELPSIEIETEHAVMYFYNFMMPHVYHYITVYDKRTKKTTTEKHYTGGPKWGDRGEEWWSTYRYQLEAFVDLARGKKPPHCVTPDNSIAQMETIDMVYEASGLGRRRPTHEVLSARAAEATVTSPSAS</sequence>
<organism evidence="2 3">
    <name type="scientific">Ganoderma sinense ZZ0214-1</name>
    <dbReference type="NCBI Taxonomy" id="1077348"/>
    <lineage>
        <taxon>Eukaryota</taxon>
        <taxon>Fungi</taxon>
        <taxon>Dikarya</taxon>
        <taxon>Basidiomycota</taxon>
        <taxon>Agaricomycotina</taxon>
        <taxon>Agaricomycetes</taxon>
        <taxon>Polyporales</taxon>
        <taxon>Polyporaceae</taxon>
        <taxon>Ganoderma</taxon>
    </lineage>
</organism>
<evidence type="ECO:0000313" key="3">
    <source>
        <dbReference type="Proteomes" id="UP000230002"/>
    </source>
</evidence>
<dbReference type="Gene3D" id="3.30.360.10">
    <property type="entry name" value="Dihydrodipicolinate Reductase, domain 2"/>
    <property type="match status" value="1"/>
</dbReference>
<comment type="caution">
    <text evidence="2">The sequence shown here is derived from an EMBL/GenBank/DDBJ whole genome shotgun (WGS) entry which is preliminary data.</text>
</comment>
<dbReference type="InterPro" id="IPR050984">
    <property type="entry name" value="Gfo/Idh/MocA_domain"/>
</dbReference>
<proteinExistence type="predicted"/>
<evidence type="ECO:0008006" key="4">
    <source>
        <dbReference type="Google" id="ProtNLM"/>
    </source>
</evidence>
<dbReference type="PANTHER" id="PTHR22604:SF105">
    <property type="entry name" value="TRANS-1,2-DIHYDROBENZENE-1,2-DIOL DEHYDROGENASE"/>
    <property type="match status" value="1"/>
</dbReference>
<gene>
    <name evidence="2" type="ORF">GSI_02124</name>
</gene>
<dbReference type="Proteomes" id="UP000230002">
    <property type="component" value="Unassembled WGS sequence"/>
</dbReference>
<protein>
    <recommendedName>
        <fullName evidence="4">Gfo/Idh/MocA-like oxidoreductase C-terminal domain-containing protein</fullName>
    </recommendedName>
</protein>
<dbReference type="STRING" id="1077348.A0A2G8SP97"/>